<keyword evidence="3" id="KW-0804">Transcription</keyword>
<dbReference type="PANTHER" id="PTHR43479">
    <property type="entry name" value="ACREF/ENVCD OPERON REPRESSOR-RELATED"/>
    <property type="match status" value="1"/>
</dbReference>
<organism evidence="6 7">
    <name type="scientific">Longimycelium tulufanense</name>
    <dbReference type="NCBI Taxonomy" id="907463"/>
    <lineage>
        <taxon>Bacteria</taxon>
        <taxon>Bacillati</taxon>
        <taxon>Actinomycetota</taxon>
        <taxon>Actinomycetes</taxon>
        <taxon>Pseudonocardiales</taxon>
        <taxon>Pseudonocardiaceae</taxon>
        <taxon>Longimycelium</taxon>
    </lineage>
</organism>
<dbReference type="Gene3D" id="1.10.357.10">
    <property type="entry name" value="Tetracycline Repressor, domain 2"/>
    <property type="match status" value="1"/>
</dbReference>
<dbReference type="PANTHER" id="PTHR43479:SF11">
    <property type="entry name" value="ACREF_ENVCD OPERON REPRESSOR-RELATED"/>
    <property type="match status" value="1"/>
</dbReference>
<dbReference type="SUPFAM" id="SSF46689">
    <property type="entry name" value="Homeodomain-like"/>
    <property type="match status" value="1"/>
</dbReference>
<name>A0A8J3FUX2_9PSEU</name>
<evidence type="ECO:0000313" key="6">
    <source>
        <dbReference type="EMBL" id="GGM53650.1"/>
    </source>
</evidence>
<dbReference type="InterPro" id="IPR054129">
    <property type="entry name" value="DesT_TetR_C"/>
</dbReference>
<evidence type="ECO:0000256" key="1">
    <source>
        <dbReference type="ARBA" id="ARBA00023015"/>
    </source>
</evidence>
<evidence type="ECO:0000259" key="5">
    <source>
        <dbReference type="PROSITE" id="PS50977"/>
    </source>
</evidence>
<feature type="domain" description="HTH tetR-type" evidence="5">
    <location>
        <begin position="28"/>
        <end position="88"/>
    </location>
</feature>
<dbReference type="Pfam" id="PF00440">
    <property type="entry name" value="TetR_N"/>
    <property type="match status" value="1"/>
</dbReference>
<keyword evidence="1" id="KW-0805">Transcription regulation</keyword>
<protein>
    <submittedName>
        <fullName evidence="6">TetR family transcriptional regulator</fullName>
    </submittedName>
</protein>
<dbReference type="GO" id="GO:0003677">
    <property type="term" value="F:DNA binding"/>
    <property type="evidence" value="ECO:0007669"/>
    <property type="project" value="UniProtKB-UniRule"/>
</dbReference>
<dbReference type="EMBL" id="BMMK01000010">
    <property type="protein sequence ID" value="GGM53650.1"/>
    <property type="molecule type" value="Genomic_DNA"/>
</dbReference>
<dbReference type="AlphaFoldDB" id="A0A8J3FUX2"/>
<dbReference type="RefSeq" id="WP_308424751.1">
    <property type="nucleotide sequence ID" value="NZ_BMMK01000010.1"/>
</dbReference>
<keyword evidence="2 4" id="KW-0238">DNA-binding</keyword>
<dbReference type="InterPro" id="IPR009057">
    <property type="entry name" value="Homeodomain-like_sf"/>
</dbReference>
<evidence type="ECO:0000313" key="7">
    <source>
        <dbReference type="Proteomes" id="UP000637578"/>
    </source>
</evidence>
<reference evidence="6" key="2">
    <citation type="submission" date="2020-09" db="EMBL/GenBank/DDBJ databases">
        <authorList>
            <person name="Sun Q."/>
            <person name="Zhou Y."/>
        </authorList>
    </citation>
    <scope>NUCLEOTIDE SEQUENCE</scope>
    <source>
        <strain evidence="6">CGMCC 4.5737</strain>
    </source>
</reference>
<accession>A0A8J3FUX2</accession>
<dbReference type="InterPro" id="IPR001647">
    <property type="entry name" value="HTH_TetR"/>
</dbReference>
<evidence type="ECO:0000256" key="2">
    <source>
        <dbReference type="ARBA" id="ARBA00023125"/>
    </source>
</evidence>
<evidence type="ECO:0000256" key="3">
    <source>
        <dbReference type="ARBA" id="ARBA00023163"/>
    </source>
</evidence>
<evidence type="ECO:0000256" key="4">
    <source>
        <dbReference type="PROSITE-ProRule" id="PRU00335"/>
    </source>
</evidence>
<dbReference type="PROSITE" id="PS50977">
    <property type="entry name" value="HTH_TETR_2"/>
    <property type="match status" value="1"/>
</dbReference>
<dbReference type="Proteomes" id="UP000637578">
    <property type="component" value="Unassembled WGS sequence"/>
</dbReference>
<proteinExistence type="predicted"/>
<dbReference type="InterPro" id="IPR050624">
    <property type="entry name" value="HTH-type_Tx_Regulator"/>
</dbReference>
<gene>
    <name evidence="6" type="ORF">GCM10012275_25880</name>
</gene>
<keyword evidence="7" id="KW-1185">Reference proteome</keyword>
<feature type="DNA-binding region" description="H-T-H motif" evidence="4">
    <location>
        <begin position="51"/>
        <end position="70"/>
    </location>
</feature>
<sequence>MTDVEETDAGPGTVVPLGRARRRRMAPAERRRDLIAAALELFSQRDPELVTVEDIAAHADVSRALFYRYFSNIREIRAAALRRAVDGLIARLIVPRTGPLLAQLRAALNEFLDFAESYEASYVTLLRSGSTVATAETSALVDEVRVRAVAEILDRLGVEELTPFVSLTLRCWVAVVEGTVLTWLQERTLPRDELVSWLIDQLLAMGAATVAHDPAAQALLDRVSTELSG</sequence>
<dbReference type="Pfam" id="PF21943">
    <property type="entry name" value="TetR_C_46"/>
    <property type="match status" value="1"/>
</dbReference>
<comment type="caution">
    <text evidence="6">The sequence shown here is derived from an EMBL/GenBank/DDBJ whole genome shotgun (WGS) entry which is preliminary data.</text>
</comment>
<reference evidence="6" key="1">
    <citation type="journal article" date="2014" name="Int. J. Syst. Evol. Microbiol.">
        <title>Complete genome sequence of Corynebacterium casei LMG S-19264T (=DSM 44701T), isolated from a smear-ripened cheese.</title>
        <authorList>
            <consortium name="US DOE Joint Genome Institute (JGI-PGF)"/>
            <person name="Walter F."/>
            <person name="Albersmeier A."/>
            <person name="Kalinowski J."/>
            <person name="Ruckert C."/>
        </authorList>
    </citation>
    <scope>NUCLEOTIDE SEQUENCE</scope>
    <source>
        <strain evidence="6">CGMCC 4.5737</strain>
    </source>
</reference>